<organism evidence="1 2">
    <name type="scientific">Entomophthora muscae</name>
    <dbReference type="NCBI Taxonomy" id="34485"/>
    <lineage>
        <taxon>Eukaryota</taxon>
        <taxon>Fungi</taxon>
        <taxon>Fungi incertae sedis</taxon>
        <taxon>Zoopagomycota</taxon>
        <taxon>Entomophthoromycotina</taxon>
        <taxon>Entomophthoromycetes</taxon>
        <taxon>Entomophthorales</taxon>
        <taxon>Entomophthoraceae</taxon>
        <taxon>Entomophthora</taxon>
    </lineage>
</organism>
<evidence type="ECO:0000313" key="1">
    <source>
        <dbReference type="EMBL" id="KAJ9064436.1"/>
    </source>
</evidence>
<reference evidence="1" key="1">
    <citation type="submission" date="2022-04" db="EMBL/GenBank/DDBJ databases">
        <title>Genome of the entomopathogenic fungus Entomophthora muscae.</title>
        <authorList>
            <person name="Elya C."/>
            <person name="Lovett B.R."/>
            <person name="Lee E."/>
            <person name="Macias A.M."/>
            <person name="Hajek A.E."/>
            <person name="De Bivort B.L."/>
            <person name="Kasson M.T."/>
            <person name="De Fine Licht H.H."/>
            <person name="Stajich J.E."/>
        </authorList>
    </citation>
    <scope>NUCLEOTIDE SEQUENCE</scope>
    <source>
        <strain evidence="1">Berkeley</strain>
    </source>
</reference>
<proteinExistence type="predicted"/>
<dbReference type="Proteomes" id="UP001165960">
    <property type="component" value="Unassembled WGS sequence"/>
</dbReference>
<sequence>MIQFPANSKTFVDVKWDLIVPKIPDYLSLHQMEMLYDGPLTEDGLVNCSATKFLLCLLKDPTGECLVSDETQRSVLEFKTKLIQLCNADPSTLLENEMALDVVDRTILIKVANLNLFYPGTLPVYAFSLMLLCPLLLPKLTHFRISYYQYCSKPELAYKILKNDEIPMEVFWYMIDYYIQDDHWDIATIRHIFETTHVPVHSIYAFLNHANSSPSIIDLKQTLKNNHHSD</sequence>
<name>A0ACC2SQA9_9FUNG</name>
<comment type="caution">
    <text evidence="1">The sequence shown here is derived from an EMBL/GenBank/DDBJ whole genome shotgun (WGS) entry which is preliminary data.</text>
</comment>
<evidence type="ECO:0000313" key="2">
    <source>
        <dbReference type="Proteomes" id="UP001165960"/>
    </source>
</evidence>
<dbReference type="EMBL" id="QTSX02004473">
    <property type="protein sequence ID" value="KAJ9064436.1"/>
    <property type="molecule type" value="Genomic_DNA"/>
</dbReference>
<keyword evidence="2" id="KW-1185">Reference proteome</keyword>
<accession>A0ACC2SQA9</accession>
<gene>
    <name evidence="1" type="ORF">DSO57_1030658</name>
</gene>
<protein>
    <submittedName>
        <fullName evidence="1">Uncharacterized protein</fullName>
    </submittedName>
</protein>